<dbReference type="PANTHER" id="PTHR24220">
    <property type="entry name" value="IMPORT ATP-BINDING PROTEIN"/>
    <property type="match status" value="1"/>
</dbReference>
<protein>
    <submittedName>
        <fullName evidence="4">ATP-binding cassette domain-containing protein</fullName>
    </submittedName>
</protein>
<dbReference type="GO" id="GO:0005524">
    <property type="term" value="F:ATP binding"/>
    <property type="evidence" value="ECO:0007669"/>
    <property type="project" value="UniProtKB-KW"/>
</dbReference>
<dbReference type="Pfam" id="PF00005">
    <property type="entry name" value="ABC_tran"/>
    <property type="match status" value="1"/>
</dbReference>
<dbReference type="InterPro" id="IPR027417">
    <property type="entry name" value="P-loop_NTPase"/>
</dbReference>
<dbReference type="SMART" id="SM00382">
    <property type="entry name" value="AAA"/>
    <property type="match status" value="1"/>
</dbReference>
<dbReference type="InterPro" id="IPR003439">
    <property type="entry name" value="ABC_transporter-like_ATP-bd"/>
</dbReference>
<feature type="domain" description="ABC transporter" evidence="3">
    <location>
        <begin position="2"/>
        <end position="217"/>
    </location>
</feature>
<keyword evidence="1" id="KW-0547">Nucleotide-binding</keyword>
<dbReference type="PROSITE" id="PS50893">
    <property type="entry name" value="ABC_TRANSPORTER_2"/>
    <property type="match status" value="1"/>
</dbReference>
<dbReference type="EMBL" id="JASNUQ010000011">
    <property type="protein sequence ID" value="MDK4290591.1"/>
    <property type="molecule type" value="Genomic_DNA"/>
</dbReference>
<accession>A0ABT7FXM7</accession>
<dbReference type="RefSeq" id="WP_023018777.1">
    <property type="nucleotide sequence ID" value="NZ_JAKRDN010000001.1"/>
</dbReference>
<evidence type="ECO:0000313" key="4">
    <source>
        <dbReference type="EMBL" id="MDK4290591.1"/>
    </source>
</evidence>
<keyword evidence="5" id="KW-1185">Reference proteome</keyword>
<dbReference type="InterPro" id="IPR017871">
    <property type="entry name" value="ABC_transporter-like_CS"/>
</dbReference>
<reference evidence="4 5" key="1">
    <citation type="submission" date="2023-05" db="EMBL/GenBank/DDBJ databases">
        <title>Metabolic capabilities are highly conserved among human nasal-associated Corynebacterium species in pangenomic analyses.</title>
        <authorList>
            <person name="Tran T.H."/>
            <person name="Roberts A.Q."/>
            <person name="Escapa I.F."/>
            <person name="Gao W."/>
            <person name="Conlan S."/>
            <person name="Kong H."/>
            <person name="Segre J.A."/>
            <person name="Kelly M.S."/>
            <person name="Lemon K.P."/>
        </authorList>
    </citation>
    <scope>NUCLEOTIDE SEQUENCE [LARGE SCALE GENOMIC DNA]</scope>
    <source>
        <strain evidence="4 5">KPL3772</strain>
    </source>
</reference>
<evidence type="ECO:0000259" key="3">
    <source>
        <dbReference type="PROSITE" id="PS50893"/>
    </source>
</evidence>
<dbReference type="InterPro" id="IPR003593">
    <property type="entry name" value="AAA+_ATPase"/>
</dbReference>
<evidence type="ECO:0000256" key="1">
    <source>
        <dbReference type="ARBA" id="ARBA00022741"/>
    </source>
</evidence>
<evidence type="ECO:0000256" key="2">
    <source>
        <dbReference type="ARBA" id="ARBA00022840"/>
    </source>
</evidence>
<dbReference type="PROSITE" id="PS00211">
    <property type="entry name" value="ABC_TRANSPORTER_1"/>
    <property type="match status" value="1"/>
</dbReference>
<proteinExistence type="predicted"/>
<dbReference type="Gene3D" id="3.40.50.300">
    <property type="entry name" value="P-loop containing nucleotide triphosphate hydrolases"/>
    <property type="match status" value="1"/>
</dbReference>
<evidence type="ECO:0000313" key="5">
    <source>
        <dbReference type="Proteomes" id="UP001239759"/>
    </source>
</evidence>
<dbReference type="InterPro" id="IPR015854">
    <property type="entry name" value="ABC_transpr_LolD-like"/>
</dbReference>
<name>A0ABT7FXM7_9CORY</name>
<sequence>MLEISGIKKVIAGKQILHDVHFRVRPGQLAAVIGPSGSGKTTLLKCITGIATPDAGQISLGSEVYSEYSERQRRNFRLRKIGVVDQENRLVEDLTCRDNIRLIAELALKNKRKSHELADDILVRLNMESHKNCYPGSLSGGERQRISIGCALANSPSLIAADEPTSNLDDASADNVISIFIELAQYMQIPVVVVTHDSRVIKRADFAYKISGNNDPS</sequence>
<dbReference type="PANTHER" id="PTHR24220:SF659">
    <property type="entry name" value="TRANSPORTER, PUTATIVE-RELATED"/>
    <property type="match status" value="1"/>
</dbReference>
<comment type="caution">
    <text evidence="4">The sequence shown here is derived from an EMBL/GenBank/DDBJ whole genome shotgun (WGS) entry which is preliminary data.</text>
</comment>
<organism evidence="4 5">
    <name type="scientific">Corynebacterium pseudodiphtheriticum</name>
    <dbReference type="NCBI Taxonomy" id="37637"/>
    <lineage>
        <taxon>Bacteria</taxon>
        <taxon>Bacillati</taxon>
        <taxon>Actinomycetota</taxon>
        <taxon>Actinomycetes</taxon>
        <taxon>Mycobacteriales</taxon>
        <taxon>Corynebacteriaceae</taxon>
        <taxon>Corynebacterium</taxon>
    </lineage>
</organism>
<dbReference type="Proteomes" id="UP001239759">
    <property type="component" value="Unassembled WGS sequence"/>
</dbReference>
<keyword evidence="2 4" id="KW-0067">ATP-binding</keyword>
<dbReference type="SUPFAM" id="SSF52540">
    <property type="entry name" value="P-loop containing nucleoside triphosphate hydrolases"/>
    <property type="match status" value="1"/>
</dbReference>
<gene>
    <name evidence="4" type="ORF">QPX23_07630</name>
</gene>